<protein>
    <submittedName>
        <fullName evidence="3">Uncharacterized protein</fullName>
    </submittedName>
</protein>
<dbReference type="VEuPathDB" id="FungiDB:MCYG_01257"/>
<dbReference type="STRING" id="554155.C5FEP5"/>
<evidence type="ECO:0000313" key="4">
    <source>
        <dbReference type="Proteomes" id="UP000002035"/>
    </source>
</evidence>
<dbReference type="HOGENOM" id="CLU_1245078_0_0_1"/>
<keyword evidence="2" id="KW-0732">Signal</keyword>
<keyword evidence="1" id="KW-0472">Membrane</keyword>
<feature type="transmembrane region" description="Helical" evidence="1">
    <location>
        <begin position="194"/>
        <end position="215"/>
    </location>
</feature>
<proteinExistence type="predicted"/>
<keyword evidence="1" id="KW-1133">Transmembrane helix</keyword>
<dbReference type="Proteomes" id="UP000002035">
    <property type="component" value="Unassembled WGS sequence"/>
</dbReference>
<evidence type="ECO:0000256" key="1">
    <source>
        <dbReference type="SAM" id="Phobius"/>
    </source>
</evidence>
<dbReference type="OrthoDB" id="5985073at2759"/>
<dbReference type="RefSeq" id="XP_002851153.1">
    <property type="nucleotide sequence ID" value="XM_002851107.1"/>
</dbReference>
<dbReference type="EMBL" id="DS995701">
    <property type="protein sequence ID" value="EEQ28369.1"/>
    <property type="molecule type" value="Genomic_DNA"/>
</dbReference>
<feature type="chain" id="PRO_5002949455" evidence="2">
    <location>
        <begin position="21"/>
        <end position="222"/>
    </location>
</feature>
<keyword evidence="4" id="KW-1185">Reference proteome</keyword>
<dbReference type="GeneID" id="9228774"/>
<evidence type="ECO:0000256" key="2">
    <source>
        <dbReference type="SAM" id="SignalP"/>
    </source>
</evidence>
<sequence>MVGNKCVIVLSLLAISGALAKNGKLRRDWEPKYQHDPNTTPYCSWWYDNDGSITCKVYQLNPSITETCGNFFKERSYCVEAFNEPKETMSSSQTPVPTINFLSVYPNMLSCDYSSAFLLFYTTQYTGDPESFFWHLLSLSPSGQGLGLFRCRLYCQPPAPCPRSHLIALFHSLYAFNRRIAYSSTKAYFQSPSFLLIGGCLSITIVSLRVFRILLTTYNDFL</sequence>
<feature type="signal peptide" evidence="2">
    <location>
        <begin position="1"/>
        <end position="20"/>
    </location>
</feature>
<gene>
    <name evidence="3" type="ORF">MCYG_01257</name>
</gene>
<organism evidence="3 4">
    <name type="scientific">Arthroderma otae (strain ATCC MYA-4605 / CBS 113480)</name>
    <name type="common">Microsporum canis</name>
    <dbReference type="NCBI Taxonomy" id="554155"/>
    <lineage>
        <taxon>Eukaryota</taxon>
        <taxon>Fungi</taxon>
        <taxon>Dikarya</taxon>
        <taxon>Ascomycota</taxon>
        <taxon>Pezizomycotina</taxon>
        <taxon>Eurotiomycetes</taxon>
        <taxon>Eurotiomycetidae</taxon>
        <taxon>Onygenales</taxon>
        <taxon>Arthrodermataceae</taxon>
        <taxon>Microsporum</taxon>
    </lineage>
</organism>
<dbReference type="AlphaFoldDB" id="C5FEP5"/>
<accession>C5FEP5</accession>
<keyword evidence="1" id="KW-0812">Transmembrane</keyword>
<name>C5FEP5_ARTOC</name>
<reference evidence="4" key="1">
    <citation type="journal article" date="2012" name="MBio">
        <title>Comparative genome analysis of Trichophyton rubrum and related dermatophytes reveals candidate genes involved in infection.</title>
        <authorList>
            <person name="Martinez D.A."/>
            <person name="Oliver B.G."/>
            <person name="Graeser Y."/>
            <person name="Goldberg J.M."/>
            <person name="Li W."/>
            <person name="Martinez-Rossi N.M."/>
            <person name="Monod M."/>
            <person name="Shelest E."/>
            <person name="Barton R.C."/>
            <person name="Birch E."/>
            <person name="Brakhage A.A."/>
            <person name="Chen Z."/>
            <person name="Gurr S.J."/>
            <person name="Heiman D."/>
            <person name="Heitman J."/>
            <person name="Kosti I."/>
            <person name="Rossi A."/>
            <person name="Saif S."/>
            <person name="Samalova M."/>
            <person name="Saunders C.W."/>
            <person name="Shea T."/>
            <person name="Summerbell R.C."/>
            <person name="Xu J."/>
            <person name="Young S."/>
            <person name="Zeng Q."/>
            <person name="Birren B.W."/>
            <person name="Cuomo C.A."/>
            <person name="White T.C."/>
        </authorList>
    </citation>
    <scope>NUCLEOTIDE SEQUENCE [LARGE SCALE GENOMIC DNA]</scope>
    <source>
        <strain evidence="4">ATCC MYA-4605 / CBS 113480</strain>
    </source>
</reference>
<evidence type="ECO:0000313" key="3">
    <source>
        <dbReference type="EMBL" id="EEQ28369.1"/>
    </source>
</evidence>